<feature type="non-terminal residue" evidence="1">
    <location>
        <position position="1"/>
    </location>
</feature>
<dbReference type="AlphaFoldDB" id="A0A1A8GMR1"/>
<reference evidence="1" key="1">
    <citation type="submission" date="2016-05" db="EMBL/GenBank/DDBJ databases">
        <authorList>
            <person name="Lavstsen T."/>
            <person name="Jespersen J.S."/>
        </authorList>
    </citation>
    <scope>NUCLEOTIDE SEQUENCE</scope>
    <source>
        <tissue evidence="1">Brain</tissue>
    </source>
</reference>
<evidence type="ECO:0000313" key="1">
    <source>
        <dbReference type="EMBL" id="SBQ72437.1"/>
    </source>
</evidence>
<name>A0A1A8GMR1_9TELE</name>
<reference evidence="1" key="2">
    <citation type="submission" date="2016-06" db="EMBL/GenBank/DDBJ databases">
        <title>The genome of a short-lived fish provides insights into sex chromosome evolution and the genetic control of aging.</title>
        <authorList>
            <person name="Reichwald K."/>
            <person name="Felder M."/>
            <person name="Petzold A."/>
            <person name="Koch P."/>
            <person name="Groth M."/>
            <person name="Platzer M."/>
        </authorList>
    </citation>
    <scope>NUCLEOTIDE SEQUENCE</scope>
    <source>
        <tissue evidence="1">Brain</tissue>
    </source>
</reference>
<protein>
    <submittedName>
        <fullName evidence="1">Neurobeachin-like 1</fullName>
    </submittedName>
</protein>
<sequence length="55" mass="6395">CFFFFVCFIYSDKSAHICSSWCLTSFRSHRKDTNLPSGEKTSPNGFKLLESTFYL</sequence>
<dbReference type="EMBL" id="HAEC01004360">
    <property type="protein sequence ID" value="SBQ72437.1"/>
    <property type="molecule type" value="Transcribed_RNA"/>
</dbReference>
<accession>A0A1A8GMR1</accession>
<proteinExistence type="predicted"/>
<organism evidence="1">
    <name type="scientific">Nothobranchius korthausae</name>
    <dbReference type="NCBI Taxonomy" id="1143690"/>
    <lineage>
        <taxon>Eukaryota</taxon>
        <taxon>Metazoa</taxon>
        <taxon>Chordata</taxon>
        <taxon>Craniata</taxon>
        <taxon>Vertebrata</taxon>
        <taxon>Euteleostomi</taxon>
        <taxon>Actinopterygii</taxon>
        <taxon>Neopterygii</taxon>
        <taxon>Teleostei</taxon>
        <taxon>Neoteleostei</taxon>
        <taxon>Acanthomorphata</taxon>
        <taxon>Ovalentaria</taxon>
        <taxon>Atherinomorphae</taxon>
        <taxon>Cyprinodontiformes</taxon>
        <taxon>Nothobranchiidae</taxon>
        <taxon>Nothobranchius</taxon>
    </lineage>
</organism>
<gene>
    <name evidence="1" type="primary">NBEAL1</name>
</gene>